<keyword evidence="7" id="KW-0503">Monooxygenase</keyword>
<comment type="similarity">
    <text evidence="3">Belongs to the UbiH/COQ6 family.</text>
</comment>
<dbReference type="InterPro" id="IPR036188">
    <property type="entry name" value="FAD/NAD-bd_sf"/>
</dbReference>
<sequence>MHIESPQPQYDVVVVGGGMVGASFALDLARRCDNADLKILIVEAIASSDLNDQPSFDARSTALSFGSKTIYEAMGLWSALAETVTPILQIQVSDRGRFGSTQLTHAEQGVAALGYVVENRELGRVLNHSLAASSVIEQLAPATITGVVPRASGMQLTVLNGDHEIEVNGSLVVLADGGRSPICKNLGIGHKQEDYGQHAIITNIAFELPHAGTAFERFTDSGPLAVLPLASFDGLNRGALVWTVAAERSADLLDCDDKRFLAGLTDYFGGRLGEITHVGESYAYPLVLTQAQEQIRPGLVLLGNVAHTLHPVAGQGLNLALRDSASLAQHLESAWRHQRGLGEMAVLQAYLDSQDADQQQSILFTDQMVKMFSNNELMRSSLRKLGLVGLELMPSLRNQFARAAMGLKS</sequence>
<keyword evidence="6" id="KW-0560">Oxidoreductase</keyword>
<dbReference type="GO" id="GO:0006744">
    <property type="term" value="P:ubiquinone biosynthetic process"/>
    <property type="evidence" value="ECO:0007669"/>
    <property type="project" value="UniProtKB-UniPathway"/>
</dbReference>
<dbReference type="InterPro" id="IPR010971">
    <property type="entry name" value="UbiH/COQ6"/>
</dbReference>
<organism evidence="9 10">
    <name type="scientific">OM182 bacterium</name>
    <dbReference type="NCBI Taxonomy" id="2510334"/>
    <lineage>
        <taxon>Bacteria</taxon>
        <taxon>Pseudomonadati</taxon>
        <taxon>Pseudomonadota</taxon>
        <taxon>Gammaproteobacteria</taxon>
        <taxon>OMG group</taxon>
        <taxon>OM182 clade</taxon>
    </lineage>
</organism>
<dbReference type="NCBIfam" id="TIGR01988">
    <property type="entry name" value="Ubi-OHases"/>
    <property type="match status" value="1"/>
</dbReference>
<evidence type="ECO:0000313" key="10">
    <source>
        <dbReference type="Proteomes" id="UP000320404"/>
    </source>
</evidence>
<evidence type="ECO:0000256" key="2">
    <source>
        <dbReference type="ARBA" id="ARBA00004749"/>
    </source>
</evidence>
<comment type="caution">
    <text evidence="9">The sequence shown here is derived from an EMBL/GenBank/DDBJ whole genome shotgun (WGS) entry which is preliminary data.</text>
</comment>
<dbReference type="NCBIfam" id="NF004356">
    <property type="entry name" value="PRK05732.1"/>
    <property type="match status" value="1"/>
</dbReference>
<feature type="domain" description="FAD-binding" evidence="8">
    <location>
        <begin position="10"/>
        <end position="338"/>
    </location>
</feature>
<gene>
    <name evidence="9" type="ORF">EVA69_00520</name>
</gene>
<dbReference type="InterPro" id="IPR051205">
    <property type="entry name" value="UbiH/COQ6_monooxygenase"/>
</dbReference>
<dbReference type="NCBIfam" id="TIGR01984">
    <property type="entry name" value="UbiH"/>
    <property type="match status" value="1"/>
</dbReference>
<dbReference type="Pfam" id="PF01494">
    <property type="entry name" value="FAD_binding_3"/>
    <property type="match status" value="1"/>
</dbReference>
<dbReference type="InterPro" id="IPR011295">
    <property type="entry name" value="UbiH"/>
</dbReference>
<evidence type="ECO:0000256" key="1">
    <source>
        <dbReference type="ARBA" id="ARBA00001974"/>
    </source>
</evidence>
<dbReference type="Gene3D" id="3.50.50.60">
    <property type="entry name" value="FAD/NAD(P)-binding domain"/>
    <property type="match status" value="2"/>
</dbReference>
<dbReference type="PANTHER" id="PTHR43876">
    <property type="entry name" value="UBIQUINONE BIOSYNTHESIS MONOOXYGENASE COQ6, MITOCHONDRIAL"/>
    <property type="match status" value="1"/>
</dbReference>
<evidence type="ECO:0000256" key="6">
    <source>
        <dbReference type="ARBA" id="ARBA00023002"/>
    </source>
</evidence>
<dbReference type="UniPathway" id="UPA00232"/>
<comment type="pathway">
    <text evidence="2">Cofactor biosynthesis; ubiquinone biosynthesis.</text>
</comment>
<evidence type="ECO:0000256" key="4">
    <source>
        <dbReference type="ARBA" id="ARBA00022630"/>
    </source>
</evidence>
<dbReference type="PANTHER" id="PTHR43876:SF8">
    <property type="entry name" value="2-OCTAPRENYL-6-METHOXYPHENOL HYDROXYLASE"/>
    <property type="match status" value="1"/>
</dbReference>
<dbReference type="GO" id="GO:0008681">
    <property type="term" value="F:2-octaprenyl-6-methoxyphenol hydroxylase activity"/>
    <property type="evidence" value="ECO:0007669"/>
    <property type="project" value="InterPro"/>
</dbReference>
<evidence type="ECO:0000256" key="3">
    <source>
        <dbReference type="ARBA" id="ARBA00005349"/>
    </source>
</evidence>
<dbReference type="AlphaFoldDB" id="A0A520S6W8"/>
<dbReference type="SUPFAM" id="SSF51905">
    <property type="entry name" value="FAD/NAD(P)-binding domain"/>
    <property type="match status" value="1"/>
</dbReference>
<dbReference type="InterPro" id="IPR002938">
    <property type="entry name" value="FAD-bd"/>
</dbReference>
<evidence type="ECO:0000256" key="7">
    <source>
        <dbReference type="ARBA" id="ARBA00023033"/>
    </source>
</evidence>
<dbReference type="Proteomes" id="UP000320404">
    <property type="component" value="Unassembled WGS sequence"/>
</dbReference>
<reference evidence="9 10" key="1">
    <citation type="submission" date="2019-02" db="EMBL/GenBank/DDBJ databases">
        <title>Prokaryotic population dynamics and viral predation in marine succession experiment using metagenomics: the confinement effect.</title>
        <authorList>
            <person name="Haro-Moreno J.M."/>
            <person name="Rodriguez-Valera F."/>
            <person name="Lopez-Perez M."/>
        </authorList>
    </citation>
    <scope>NUCLEOTIDE SEQUENCE [LARGE SCALE GENOMIC DNA]</scope>
    <source>
        <strain evidence="9">MED-G158</strain>
    </source>
</reference>
<accession>A0A520S6W8</accession>
<name>A0A520S6W8_9GAMM</name>
<proteinExistence type="inferred from homology"/>
<keyword evidence="4" id="KW-0285">Flavoprotein</keyword>
<evidence type="ECO:0000259" key="8">
    <source>
        <dbReference type="Pfam" id="PF01494"/>
    </source>
</evidence>
<evidence type="ECO:0000313" key="9">
    <source>
        <dbReference type="EMBL" id="RZO78201.1"/>
    </source>
</evidence>
<keyword evidence="5" id="KW-0274">FAD</keyword>
<protein>
    <submittedName>
        <fullName evidence="9">2-octaprenyl-6-methoxyphenyl hydroxylase</fullName>
    </submittedName>
</protein>
<comment type="cofactor">
    <cofactor evidence="1">
        <name>FAD</name>
        <dbReference type="ChEBI" id="CHEBI:57692"/>
    </cofactor>
</comment>
<dbReference type="PRINTS" id="PR00420">
    <property type="entry name" value="RNGMNOXGNASE"/>
</dbReference>
<evidence type="ECO:0000256" key="5">
    <source>
        <dbReference type="ARBA" id="ARBA00022827"/>
    </source>
</evidence>
<dbReference type="EMBL" id="SHAH01000003">
    <property type="protein sequence ID" value="RZO78201.1"/>
    <property type="molecule type" value="Genomic_DNA"/>
</dbReference>
<dbReference type="GO" id="GO:0071949">
    <property type="term" value="F:FAD binding"/>
    <property type="evidence" value="ECO:0007669"/>
    <property type="project" value="InterPro"/>
</dbReference>